<dbReference type="InterPro" id="IPR037523">
    <property type="entry name" value="VOC_core"/>
</dbReference>
<accession>A0ABT0DSM5</accession>
<proteinExistence type="predicted"/>
<dbReference type="InterPro" id="IPR051332">
    <property type="entry name" value="Fosfomycin_Res_Enzymes"/>
</dbReference>
<dbReference type="Gene3D" id="3.10.180.10">
    <property type="entry name" value="2,3-Dihydroxybiphenyl 1,2-Dioxygenase, domain 1"/>
    <property type="match status" value="1"/>
</dbReference>
<dbReference type="SUPFAM" id="SSF54593">
    <property type="entry name" value="Glyoxalase/Bleomycin resistance protein/Dihydroxybiphenyl dioxygenase"/>
    <property type="match status" value="1"/>
</dbReference>
<evidence type="ECO:0000259" key="1">
    <source>
        <dbReference type="PROSITE" id="PS51819"/>
    </source>
</evidence>
<keyword evidence="3" id="KW-1185">Reference proteome</keyword>
<evidence type="ECO:0000313" key="2">
    <source>
        <dbReference type="EMBL" id="MCK0530118.1"/>
    </source>
</evidence>
<protein>
    <submittedName>
        <fullName evidence="2">VOC family protein</fullName>
    </submittedName>
</protein>
<gene>
    <name evidence="2" type="ORF">MU848_00805</name>
</gene>
<dbReference type="PROSITE" id="PS51819">
    <property type="entry name" value="VOC"/>
    <property type="match status" value="1"/>
</dbReference>
<comment type="caution">
    <text evidence="2">The sequence shown here is derived from an EMBL/GenBank/DDBJ whole genome shotgun (WGS) entry which is preliminary data.</text>
</comment>
<dbReference type="InterPro" id="IPR029068">
    <property type="entry name" value="Glyas_Bleomycin-R_OHBP_Dase"/>
</dbReference>
<dbReference type="InterPro" id="IPR004360">
    <property type="entry name" value="Glyas_Fos-R_dOase_dom"/>
</dbReference>
<dbReference type="Pfam" id="PF00903">
    <property type="entry name" value="Glyoxalase"/>
    <property type="match status" value="1"/>
</dbReference>
<dbReference type="Proteomes" id="UP001203512">
    <property type="component" value="Unassembled WGS sequence"/>
</dbReference>
<name>A0ABT0DSM5_9SPHN</name>
<dbReference type="RefSeq" id="WP_097093431.1">
    <property type="nucleotide sequence ID" value="NZ_JALKHS010000003.1"/>
</dbReference>
<dbReference type="CDD" id="cd06587">
    <property type="entry name" value="VOC"/>
    <property type="match status" value="1"/>
</dbReference>
<organism evidence="2 3">
    <name type="scientific">Sphingobium agri</name>
    <dbReference type="NCBI Taxonomy" id="2933566"/>
    <lineage>
        <taxon>Bacteria</taxon>
        <taxon>Pseudomonadati</taxon>
        <taxon>Pseudomonadota</taxon>
        <taxon>Alphaproteobacteria</taxon>
        <taxon>Sphingomonadales</taxon>
        <taxon>Sphingomonadaceae</taxon>
        <taxon>Sphingobium</taxon>
    </lineage>
</organism>
<sequence length="128" mass="14430">MSNTSLYYVKLMVDDAEALAPFYREVFGMKEIRRIHEPEHVRPHLEIYLSAGETEQLCLMQYFNKPTPQPGEVRVAFTVGNVDEVVAASQARGGGIILPAETLEAYNFRWATITDPEGHAIEVMQFGL</sequence>
<dbReference type="PANTHER" id="PTHR36113">
    <property type="entry name" value="LYASE, PUTATIVE-RELATED-RELATED"/>
    <property type="match status" value="1"/>
</dbReference>
<reference evidence="2 3" key="1">
    <citation type="submission" date="2022-04" db="EMBL/GenBank/DDBJ databases">
        <authorList>
            <person name="Huq M.A."/>
        </authorList>
    </citation>
    <scope>NUCLEOTIDE SEQUENCE [LARGE SCALE GENOMIC DNA]</scope>
    <source>
        <strain evidence="2 3">MAH-33</strain>
    </source>
</reference>
<feature type="domain" description="VOC" evidence="1">
    <location>
        <begin position="5"/>
        <end position="126"/>
    </location>
</feature>
<evidence type="ECO:0000313" key="3">
    <source>
        <dbReference type="Proteomes" id="UP001203512"/>
    </source>
</evidence>
<dbReference type="EMBL" id="JALKHS010000003">
    <property type="protein sequence ID" value="MCK0530118.1"/>
    <property type="molecule type" value="Genomic_DNA"/>
</dbReference>
<dbReference type="PANTHER" id="PTHR36113:SF1">
    <property type="entry name" value="GLYOXALASE_BLEOMYCIN RESISTANCE PROTEIN_DIOXYGENASE"/>
    <property type="match status" value="1"/>
</dbReference>